<sequence>MSSEKSQYLYCLPRTDFIASKVSRPKDKLAGIGGSEAGASCPPAGWVSGLAARTRRPSGGSRPRAPRVFQAPRGQRSPAAGAAAPAESADLGSVRRANPAARPAPAAPMSSSPGRPPPAPCPRGRRSPRPPPSRTPGPVQYVQWGRPAPSTRLPELRPRRDPAKPQRGIPEACSRPARPGDTAPRRDPACAGEDCTKRGPWRAANPGGTWSPVTIRTAPPEHPESPWGSPGMQAHPAGHPAAQEPADPCTPETQLTALGPGRRGSATMGGPLGVQAPGSKGGRRNPQPRPSAFKPLTKNGAVASFVPRPGPLKPSLGSWSLGVFDDARPLVLVQPAPSAVWALWEARPPACGSCASVSVALQDAQSAGPFGP</sequence>
<evidence type="ECO:0000256" key="1">
    <source>
        <dbReference type="SAM" id="MobiDB-lite"/>
    </source>
</evidence>
<feature type="region of interest" description="Disordered" evidence="1">
    <location>
        <begin position="23"/>
        <end position="317"/>
    </location>
</feature>
<organism evidence="2 3">
    <name type="scientific">Sapajus apella</name>
    <name type="common">Brown-capped capuchin</name>
    <name type="synonym">Cebus apella</name>
    <dbReference type="NCBI Taxonomy" id="9515"/>
    <lineage>
        <taxon>Eukaryota</taxon>
        <taxon>Metazoa</taxon>
        <taxon>Chordata</taxon>
        <taxon>Craniata</taxon>
        <taxon>Vertebrata</taxon>
        <taxon>Euteleostomi</taxon>
        <taxon>Mammalia</taxon>
        <taxon>Eutheria</taxon>
        <taxon>Euarchontoglires</taxon>
        <taxon>Primates</taxon>
        <taxon>Haplorrhini</taxon>
        <taxon>Platyrrhini</taxon>
        <taxon>Cebidae</taxon>
        <taxon>Cebinae</taxon>
        <taxon>Sapajus</taxon>
    </lineage>
</organism>
<proteinExistence type="predicted"/>
<reference evidence="3" key="1">
    <citation type="submission" date="2025-08" db="UniProtKB">
        <authorList>
            <consortium name="RefSeq"/>
        </authorList>
    </citation>
    <scope>IDENTIFICATION</scope>
    <source>
        <tissue evidence="3">Blood</tissue>
    </source>
</reference>
<dbReference type="CTD" id="285877"/>
<dbReference type="AlphaFoldDB" id="A0A6J3F4E4"/>
<protein>
    <submittedName>
        <fullName evidence="3">POM121-like protein 12</fullName>
    </submittedName>
</protein>
<evidence type="ECO:0000313" key="3">
    <source>
        <dbReference type="RefSeq" id="XP_032100362.1"/>
    </source>
</evidence>
<dbReference type="Pfam" id="PF15229">
    <property type="entry name" value="POM121"/>
    <property type="match status" value="1"/>
</dbReference>
<feature type="compositionally biased region" description="Basic and acidic residues" evidence="1">
    <location>
        <begin position="154"/>
        <end position="164"/>
    </location>
</feature>
<keyword evidence="2" id="KW-1185">Reference proteome</keyword>
<name>A0A6J3F4E4_SAPAP</name>
<dbReference type="GeneID" id="116527431"/>
<gene>
    <name evidence="3" type="primary">POM121L12</name>
</gene>
<accession>A0A6J3F4E4</accession>
<dbReference type="RefSeq" id="XP_032100362.1">
    <property type="nucleotide sequence ID" value="XM_032244471.1"/>
</dbReference>
<feature type="compositionally biased region" description="Low complexity" evidence="1">
    <location>
        <begin position="57"/>
        <end position="113"/>
    </location>
</feature>
<evidence type="ECO:0000313" key="2">
    <source>
        <dbReference type="Proteomes" id="UP000504640"/>
    </source>
</evidence>
<dbReference type="Proteomes" id="UP000504640">
    <property type="component" value="Unplaced"/>
</dbReference>